<dbReference type="EMBL" id="BAABKB010000001">
    <property type="protein sequence ID" value="GAA4995096.1"/>
    <property type="molecule type" value="Genomic_DNA"/>
</dbReference>
<evidence type="ECO:0000313" key="3">
    <source>
        <dbReference type="Proteomes" id="UP001501759"/>
    </source>
</evidence>
<keyword evidence="3" id="KW-1185">Reference proteome</keyword>
<feature type="region of interest" description="Disordered" evidence="1">
    <location>
        <begin position="1"/>
        <end position="86"/>
    </location>
</feature>
<reference evidence="3" key="1">
    <citation type="journal article" date="2019" name="Int. J. Syst. Evol. Microbiol.">
        <title>The Global Catalogue of Microorganisms (GCM) 10K type strain sequencing project: providing services to taxonomists for standard genome sequencing and annotation.</title>
        <authorList>
            <consortium name="The Broad Institute Genomics Platform"/>
            <consortium name="The Broad Institute Genome Sequencing Center for Infectious Disease"/>
            <person name="Wu L."/>
            <person name="Ma J."/>
        </authorList>
    </citation>
    <scope>NUCLEOTIDE SEQUENCE [LARGE SCALE GENOMIC DNA]</scope>
    <source>
        <strain evidence="3">JCM 18409</strain>
    </source>
</reference>
<accession>A0ABP9ID46</accession>
<sequence>MSPPLTPPPPSWDPEYAPGATWAAAARSGPRSSHRAPGRLRGLLDTVLRRGRPDPHPDAAGTPVRHPSDVPDAAGPHASHHEVTRWQRHADAYERLSDGLDRERAHLLAWLAALHPASAVVTPVTNDGDGDGWDVLHLAAGGEVMSWPISPRNADLFRHAPRRTPPPGEAYPGADDRETEAKYAHIRRHTRLLALEDGVAALVSELRHGG</sequence>
<proteinExistence type="predicted"/>
<dbReference type="RefSeq" id="WP_345640176.1">
    <property type="nucleotide sequence ID" value="NZ_BAABKB010000001.1"/>
</dbReference>
<feature type="compositionally biased region" description="Basic and acidic residues" evidence="1">
    <location>
        <begin position="47"/>
        <end position="57"/>
    </location>
</feature>
<feature type="compositionally biased region" description="Pro residues" evidence="1">
    <location>
        <begin position="1"/>
        <end position="12"/>
    </location>
</feature>
<name>A0ABP9ID46_9ACTN</name>
<protein>
    <submittedName>
        <fullName evidence="2">Uncharacterized protein</fullName>
    </submittedName>
</protein>
<comment type="caution">
    <text evidence="2">The sequence shown here is derived from an EMBL/GenBank/DDBJ whole genome shotgun (WGS) entry which is preliminary data.</text>
</comment>
<evidence type="ECO:0000256" key="1">
    <source>
        <dbReference type="SAM" id="MobiDB-lite"/>
    </source>
</evidence>
<dbReference type="Proteomes" id="UP001501759">
    <property type="component" value="Unassembled WGS sequence"/>
</dbReference>
<feature type="region of interest" description="Disordered" evidence="1">
    <location>
        <begin position="157"/>
        <end position="176"/>
    </location>
</feature>
<organism evidence="2 3">
    <name type="scientific">Streptomyces siamensis</name>
    <dbReference type="NCBI Taxonomy" id="1274986"/>
    <lineage>
        <taxon>Bacteria</taxon>
        <taxon>Bacillati</taxon>
        <taxon>Actinomycetota</taxon>
        <taxon>Actinomycetes</taxon>
        <taxon>Kitasatosporales</taxon>
        <taxon>Streptomycetaceae</taxon>
        <taxon>Streptomyces</taxon>
    </lineage>
</organism>
<evidence type="ECO:0000313" key="2">
    <source>
        <dbReference type="EMBL" id="GAA4995096.1"/>
    </source>
</evidence>
<gene>
    <name evidence="2" type="ORF">GCM10023335_04030</name>
</gene>